<gene>
    <name evidence="1" type="ORF">EHS15_13330</name>
</gene>
<dbReference type="EMBL" id="RQHW01000047">
    <property type="protein sequence ID" value="TGN18378.1"/>
    <property type="molecule type" value="Genomic_DNA"/>
</dbReference>
<dbReference type="OrthoDB" id="9773332at2"/>
<sequence length="298" mass="34453">MQETPEFPRALKLSLDKAQKFYSDPKYLESDPILFPSRYTNSLDREIVSLFSALFAYGNVKAIQQFLAPLFLDLGDHPYLALAEKNRFFETAKKNIKYYRFQTQADNRLFLDIVSDIASETKQSKDNSPLFETYFLNEDGFDPIEGISLFQTIFTKKILSQTGKKQLSPGLKFLIGEPLSKSAKKRICLFLRWMVRDKFPDFGIYKKILPNQIPFPLDVHIQRLIGILGISERKTFGIKESILIRDYFKNFYPDDPLLYDFCLTRVGIIRKCRGIQVEEICSICEIREACRIGSATGN</sequence>
<comment type="caution">
    <text evidence="1">The sequence shown here is derived from an EMBL/GenBank/DDBJ whole genome shotgun (WGS) entry which is preliminary data.</text>
</comment>
<keyword evidence="2" id="KW-1185">Reference proteome</keyword>
<dbReference type="Proteomes" id="UP000298058">
    <property type="component" value="Unassembled WGS sequence"/>
</dbReference>
<protein>
    <submittedName>
        <fullName evidence="1">TIGR02757 family protein</fullName>
    </submittedName>
</protein>
<proteinExistence type="predicted"/>
<name>A0A4R9M0Y3_9LEPT</name>
<evidence type="ECO:0000313" key="2">
    <source>
        <dbReference type="Proteomes" id="UP000298058"/>
    </source>
</evidence>
<dbReference type="RefSeq" id="WP_135761062.1">
    <property type="nucleotide sequence ID" value="NZ_RQHW01000047.1"/>
</dbReference>
<dbReference type="AlphaFoldDB" id="A0A4R9M0Y3"/>
<dbReference type="Pfam" id="PF09674">
    <property type="entry name" value="DUF2400"/>
    <property type="match status" value="1"/>
</dbReference>
<dbReference type="NCBIfam" id="TIGR02757">
    <property type="entry name" value="TIGR02757 family protein"/>
    <property type="match status" value="1"/>
</dbReference>
<evidence type="ECO:0000313" key="1">
    <source>
        <dbReference type="EMBL" id="TGN18378.1"/>
    </source>
</evidence>
<dbReference type="InterPro" id="IPR014127">
    <property type="entry name" value="CHP02757"/>
</dbReference>
<reference evidence="1" key="1">
    <citation type="journal article" date="2019" name="PLoS Negl. Trop. Dis.">
        <title>Revisiting the worldwide diversity of Leptospira species in the environment.</title>
        <authorList>
            <person name="Vincent A.T."/>
            <person name="Schiettekatte O."/>
            <person name="Bourhy P."/>
            <person name="Veyrier F.J."/>
            <person name="Picardeau M."/>
        </authorList>
    </citation>
    <scope>NUCLEOTIDE SEQUENCE [LARGE SCALE GENOMIC DNA]</scope>
    <source>
        <strain evidence="1">201300427</strain>
    </source>
</reference>
<accession>A0A4R9M0Y3</accession>
<organism evidence="1 2">
    <name type="scientific">Leptospira idonii</name>
    <dbReference type="NCBI Taxonomy" id="1193500"/>
    <lineage>
        <taxon>Bacteria</taxon>
        <taxon>Pseudomonadati</taxon>
        <taxon>Spirochaetota</taxon>
        <taxon>Spirochaetia</taxon>
        <taxon>Leptospirales</taxon>
        <taxon>Leptospiraceae</taxon>
        <taxon>Leptospira</taxon>
    </lineage>
</organism>